<dbReference type="Pfam" id="PF12460">
    <property type="entry name" value="MMS19_C"/>
    <property type="match status" value="1"/>
</dbReference>
<proteinExistence type="inferred from homology"/>
<dbReference type="InterPro" id="IPR011989">
    <property type="entry name" value="ARM-like"/>
</dbReference>
<dbReference type="GO" id="GO:0016226">
    <property type="term" value="P:iron-sulfur cluster assembly"/>
    <property type="evidence" value="ECO:0007669"/>
    <property type="project" value="UniProtKB-UniRule"/>
</dbReference>
<evidence type="ECO:0000259" key="6">
    <source>
        <dbReference type="Pfam" id="PF12460"/>
    </source>
</evidence>
<dbReference type="AlphaFoldDB" id="A0A7S1HYB5"/>
<dbReference type="PANTHER" id="PTHR12891">
    <property type="entry name" value="DNA REPAIR/TRANSCRIPTION PROTEIN MET18/MMS19"/>
    <property type="match status" value="1"/>
</dbReference>
<dbReference type="InterPro" id="IPR029240">
    <property type="entry name" value="MMS19_N"/>
</dbReference>
<comment type="similarity">
    <text evidence="2 5">Belongs to the MET18/MMS19 family.</text>
</comment>
<evidence type="ECO:0000256" key="5">
    <source>
        <dbReference type="RuleBase" id="RU367072"/>
    </source>
</evidence>
<evidence type="ECO:0000256" key="3">
    <source>
        <dbReference type="ARBA" id="ARBA00022737"/>
    </source>
</evidence>
<evidence type="ECO:0000256" key="4">
    <source>
        <dbReference type="ARBA" id="ARBA00023242"/>
    </source>
</evidence>
<dbReference type="Gene3D" id="1.25.10.10">
    <property type="entry name" value="Leucine-rich Repeat Variant"/>
    <property type="match status" value="2"/>
</dbReference>
<evidence type="ECO:0000259" key="7">
    <source>
        <dbReference type="Pfam" id="PF14500"/>
    </source>
</evidence>
<dbReference type="SUPFAM" id="SSF48371">
    <property type="entry name" value="ARM repeat"/>
    <property type="match status" value="1"/>
</dbReference>
<dbReference type="GO" id="GO:0097361">
    <property type="term" value="C:cytosolic [4Fe-4S] assembly targeting complex"/>
    <property type="evidence" value="ECO:0007669"/>
    <property type="project" value="UniProtKB-UniRule"/>
</dbReference>
<feature type="domain" description="MMS19 N-terminal" evidence="7">
    <location>
        <begin position="47"/>
        <end position="304"/>
    </location>
</feature>
<evidence type="ECO:0000256" key="1">
    <source>
        <dbReference type="ARBA" id="ARBA00004123"/>
    </source>
</evidence>
<dbReference type="EMBL" id="HBGA01015437">
    <property type="protein sequence ID" value="CAD8994898.1"/>
    <property type="molecule type" value="Transcribed_RNA"/>
</dbReference>
<gene>
    <name evidence="8" type="ORF">EGYM00392_LOCUS5953</name>
</gene>
<sequence length="1069" mass="116534">METDSLENLVHCYTSLDSGTEERESILNLVNKRIEKGEVIVQALIDLLGQLLNGADPSTRTRGSLLLATVIERCDTILDREVVHALIGFFTKCLVDAFTTQSATQALTFLVEKYGLTTEEVHKVANELFTIQAAGLPTNTRRQILNLCKLFVNNYCDAMQQIETKTVQGFINIMDGEREPFNLMTAFQLHFEIMTKLDQANLGYFHAEMFDVVSCYFPITFTPLANDPHAITPDDLKAALVRCMVLPEFAPHCLPFLTDKLGSPIVSTKLDVLDALEKCCKSYEHSVLAPFLAELWKTFRSEILDQIGEDDDKSVLEALMGGLAKVVEAAVACEDQDKVNAALQGLTGPILTIATSAISTNTASYASILHYSAAGSSASCSHLARIMIPKLRNLYLHAAALGPSLSQSNATAMSAVTSADGGLTDSMKQRETIVILFVALLSAVRKLTQDGQEPTCKIGTAVDIMLECLLTKTTPTLERAALEGVGYCAIIRSLQKGNLVAECHEDSIYTLLSSVYINTPDHATRKVALRTLTSICTVNPKLINEKVVEGFKEILLKPNTQHVDKILDALIALAPCKSPSAPELQANISAHIVAMVLHVLIDAVEKGAIHEQAKISVAFADIIKPFTTTDKDGSTMPEVIQLTMKMVLHLWTGPHDGPLQPDAAYSEAVYNLSLALQSIMAITIPATRQSDILTQMLGCHQANAKPPIPPMDLALLHPNQVLLFKTALAASRSPAIPLHGAPLVKAMDSLLAIIGMPGISSFGDRTPRGMAYQCLAILLNKTADADSFNTMYTQTALGALIPTLKDSSKDVHQRVSCAHALCWLQKGLAMRQDPKTEALGDIFLALVSDPKEPGPVRTAAHESFGAVLTPVPGALSKELHSTVKFLWDQKFFSRHLPLLMEVSNQASDADSSMHTFCALSGLIKPCREAIILNHVGQLMPLLTRQLKSQAHKYQLNINDTSTKPYVVSTLGTLQSIFAASTPAMKDTFATILEPLLVFATFKHAAFARLTCVQIIQSFTSLPFSILRPYKPMVTKRLIDVLDDPKRAIRKCATDTRNKWFSLSDPEAAD</sequence>
<accession>A0A7S1HYB5</accession>
<name>A0A7S1HYB5_9EUGL</name>
<evidence type="ECO:0000313" key="8">
    <source>
        <dbReference type="EMBL" id="CAD8994898.1"/>
    </source>
</evidence>
<dbReference type="InterPro" id="IPR016024">
    <property type="entry name" value="ARM-type_fold"/>
</dbReference>
<dbReference type="InterPro" id="IPR039920">
    <property type="entry name" value="MMS19"/>
</dbReference>
<dbReference type="GO" id="GO:0005634">
    <property type="term" value="C:nucleus"/>
    <property type="evidence" value="ECO:0007669"/>
    <property type="project" value="UniProtKB-SubCell"/>
</dbReference>
<dbReference type="PANTHER" id="PTHR12891:SF0">
    <property type="entry name" value="MMS19 NUCLEOTIDE EXCISION REPAIR PROTEIN HOMOLOG"/>
    <property type="match status" value="1"/>
</dbReference>
<organism evidence="8">
    <name type="scientific">Eutreptiella gymnastica</name>
    <dbReference type="NCBI Taxonomy" id="73025"/>
    <lineage>
        <taxon>Eukaryota</taxon>
        <taxon>Discoba</taxon>
        <taxon>Euglenozoa</taxon>
        <taxon>Euglenida</taxon>
        <taxon>Spirocuta</taxon>
        <taxon>Euglenophyceae</taxon>
        <taxon>Eutreptiales</taxon>
        <taxon>Eutreptiaceae</taxon>
        <taxon>Eutreptiella</taxon>
    </lineage>
</organism>
<reference evidence="8" key="1">
    <citation type="submission" date="2021-01" db="EMBL/GenBank/DDBJ databases">
        <authorList>
            <person name="Corre E."/>
            <person name="Pelletier E."/>
            <person name="Niang G."/>
            <person name="Scheremetjew M."/>
            <person name="Finn R."/>
            <person name="Kale V."/>
            <person name="Holt S."/>
            <person name="Cochrane G."/>
            <person name="Meng A."/>
            <person name="Brown T."/>
            <person name="Cohen L."/>
        </authorList>
    </citation>
    <scope>NUCLEOTIDE SEQUENCE</scope>
    <source>
        <strain evidence="8">NIES-381</strain>
    </source>
</reference>
<dbReference type="InterPro" id="IPR024687">
    <property type="entry name" value="MMS19_C"/>
</dbReference>
<keyword evidence="3" id="KW-0677">Repeat</keyword>
<evidence type="ECO:0000256" key="2">
    <source>
        <dbReference type="ARBA" id="ARBA00009340"/>
    </source>
</evidence>
<protein>
    <recommendedName>
        <fullName evidence="5">MMS19 nucleotide excision repair protein</fullName>
    </recommendedName>
</protein>
<feature type="domain" description="MMS19 C-terminal" evidence="6">
    <location>
        <begin position="644"/>
        <end position="1017"/>
    </location>
</feature>
<comment type="subcellular location">
    <subcellularLocation>
        <location evidence="1 5">Nucleus</location>
    </subcellularLocation>
</comment>
<keyword evidence="5" id="KW-0227">DNA damage</keyword>
<dbReference type="GO" id="GO:0051604">
    <property type="term" value="P:protein maturation"/>
    <property type="evidence" value="ECO:0007669"/>
    <property type="project" value="UniProtKB-UniRule"/>
</dbReference>
<keyword evidence="4 5" id="KW-0539">Nucleus</keyword>
<dbReference type="Pfam" id="PF14500">
    <property type="entry name" value="MMS19_N"/>
    <property type="match status" value="1"/>
</dbReference>
<dbReference type="GO" id="GO:0006281">
    <property type="term" value="P:DNA repair"/>
    <property type="evidence" value="ECO:0007669"/>
    <property type="project" value="UniProtKB-UniRule"/>
</dbReference>
<keyword evidence="5" id="KW-0234">DNA repair</keyword>
<comment type="function">
    <text evidence="5">Key component of the cytosolic iron-sulfur protein assembly (CIA) complex, a multiprotein complex that mediates the incorporation of iron-sulfur cluster into apoproteins specifically involved in DNA metabolism and genomic integrity. In the CIA complex, MMS19 acts as an adapter between early-acting CIA components and a subset of cellular target iron-sulfur proteins.</text>
</comment>